<name>A0ACD3B977_9AGAR</name>
<dbReference type="Proteomes" id="UP000308600">
    <property type="component" value="Unassembled WGS sequence"/>
</dbReference>
<keyword evidence="2" id="KW-1185">Reference proteome</keyword>
<sequence length="276" mass="30118">MTRGRKKDLTIPPTRALVQQRDYRARKAQYVSELEERVRRAEEENAQLRKDLACARAGLAVPATVFNPEMAQSSAELMHNLSLASASLARFQQIAFSVNGQSTSVIKSALTPSSSTGTPPPTLPPINANTLRPTSFPSPAPSSAYSDSAHTPTSHTITDYSSRPHHPPPRPDSPPGKRYFRSDSPPSRASPRALSRSPSVDSEGECYARPMDYRDREESTGGSGSFPRISVLRSTSDDDIDDPAAQFYSRPTIPMALLLYTHLFMSGARAIIYAVA</sequence>
<evidence type="ECO:0000313" key="2">
    <source>
        <dbReference type="Proteomes" id="UP000308600"/>
    </source>
</evidence>
<reference evidence="1 2" key="1">
    <citation type="journal article" date="2019" name="Nat. Ecol. Evol.">
        <title>Megaphylogeny resolves global patterns of mushroom evolution.</title>
        <authorList>
            <person name="Varga T."/>
            <person name="Krizsan K."/>
            <person name="Foldi C."/>
            <person name="Dima B."/>
            <person name="Sanchez-Garcia M."/>
            <person name="Sanchez-Ramirez S."/>
            <person name="Szollosi G.J."/>
            <person name="Szarkandi J.G."/>
            <person name="Papp V."/>
            <person name="Albert L."/>
            <person name="Andreopoulos W."/>
            <person name="Angelini C."/>
            <person name="Antonin V."/>
            <person name="Barry K.W."/>
            <person name="Bougher N.L."/>
            <person name="Buchanan P."/>
            <person name="Buyck B."/>
            <person name="Bense V."/>
            <person name="Catcheside P."/>
            <person name="Chovatia M."/>
            <person name="Cooper J."/>
            <person name="Damon W."/>
            <person name="Desjardin D."/>
            <person name="Finy P."/>
            <person name="Geml J."/>
            <person name="Haridas S."/>
            <person name="Hughes K."/>
            <person name="Justo A."/>
            <person name="Karasinski D."/>
            <person name="Kautmanova I."/>
            <person name="Kiss B."/>
            <person name="Kocsube S."/>
            <person name="Kotiranta H."/>
            <person name="LaButti K.M."/>
            <person name="Lechner B.E."/>
            <person name="Liimatainen K."/>
            <person name="Lipzen A."/>
            <person name="Lukacs Z."/>
            <person name="Mihaltcheva S."/>
            <person name="Morgado L.N."/>
            <person name="Niskanen T."/>
            <person name="Noordeloos M.E."/>
            <person name="Ohm R.A."/>
            <person name="Ortiz-Santana B."/>
            <person name="Ovrebo C."/>
            <person name="Racz N."/>
            <person name="Riley R."/>
            <person name="Savchenko A."/>
            <person name="Shiryaev A."/>
            <person name="Soop K."/>
            <person name="Spirin V."/>
            <person name="Szebenyi C."/>
            <person name="Tomsovsky M."/>
            <person name="Tulloss R.E."/>
            <person name="Uehling J."/>
            <person name="Grigoriev I.V."/>
            <person name="Vagvolgyi C."/>
            <person name="Papp T."/>
            <person name="Martin F.M."/>
            <person name="Miettinen O."/>
            <person name="Hibbett D.S."/>
            <person name="Nagy L.G."/>
        </authorList>
    </citation>
    <scope>NUCLEOTIDE SEQUENCE [LARGE SCALE GENOMIC DNA]</scope>
    <source>
        <strain evidence="1 2">NL-1719</strain>
    </source>
</reference>
<proteinExistence type="predicted"/>
<organism evidence="1 2">
    <name type="scientific">Pluteus cervinus</name>
    <dbReference type="NCBI Taxonomy" id="181527"/>
    <lineage>
        <taxon>Eukaryota</taxon>
        <taxon>Fungi</taxon>
        <taxon>Dikarya</taxon>
        <taxon>Basidiomycota</taxon>
        <taxon>Agaricomycotina</taxon>
        <taxon>Agaricomycetes</taxon>
        <taxon>Agaricomycetidae</taxon>
        <taxon>Agaricales</taxon>
        <taxon>Pluteineae</taxon>
        <taxon>Pluteaceae</taxon>
        <taxon>Pluteus</taxon>
    </lineage>
</organism>
<accession>A0ACD3B977</accession>
<gene>
    <name evidence="1" type="ORF">BDN72DRAFT_892949</name>
</gene>
<evidence type="ECO:0000313" key="1">
    <source>
        <dbReference type="EMBL" id="TFK74598.1"/>
    </source>
</evidence>
<dbReference type="EMBL" id="ML208267">
    <property type="protein sequence ID" value="TFK74598.1"/>
    <property type="molecule type" value="Genomic_DNA"/>
</dbReference>
<protein>
    <submittedName>
        <fullName evidence="1">Uncharacterized protein</fullName>
    </submittedName>
</protein>